<evidence type="ECO:0000256" key="6">
    <source>
        <dbReference type="ARBA" id="ARBA00023136"/>
    </source>
</evidence>
<evidence type="ECO:0000313" key="10">
    <source>
        <dbReference type="RefSeq" id="XP_028134676.1"/>
    </source>
</evidence>
<accession>A0A6P7FFS7</accession>
<keyword evidence="2" id="KW-0325">Glycoprotein</keyword>
<feature type="chain" id="PRO_5028385549" evidence="9">
    <location>
        <begin position="25"/>
        <end position="152"/>
    </location>
</feature>
<name>A0A6P7FFS7_DIAVI</name>
<keyword evidence="2" id="KW-0336">GPI-anchor</keyword>
<evidence type="ECO:0000256" key="3">
    <source>
        <dbReference type="ARBA" id="ARBA00022692"/>
    </source>
</evidence>
<keyword evidence="3 8" id="KW-0812">Transmembrane</keyword>
<keyword evidence="6 8" id="KW-0472">Membrane</keyword>
<dbReference type="InParanoid" id="A0A6P7FFS7"/>
<reference evidence="10" key="1">
    <citation type="submission" date="2025-08" db="UniProtKB">
        <authorList>
            <consortium name="RefSeq"/>
        </authorList>
    </citation>
    <scope>IDENTIFICATION</scope>
    <source>
        <tissue evidence="10">Whole insect</tissue>
    </source>
</reference>
<feature type="transmembrane region" description="Helical" evidence="8">
    <location>
        <begin position="132"/>
        <end position="151"/>
    </location>
</feature>
<keyword evidence="7" id="KW-0449">Lipoprotein</keyword>
<protein>
    <submittedName>
        <fullName evidence="10">Uncharacterized protein LOC114329688</fullName>
    </submittedName>
</protein>
<evidence type="ECO:0000256" key="8">
    <source>
        <dbReference type="SAM" id="Phobius"/>
    </source>
</evidence>
<keyword evidence="5 8" id="KW-1133">Transmembrane helix</keyword>
<gene>
    <name evidence="10" type="primary">LOC114329688</name>
</gene>
<dbReference type="GO" id="GO:0098552">
    <property type="term" value="C:side of membrane"/>
    <property type="evidence" value="ECO:0007669"/>
    <property type="project" value="UniProtKB-KW"/>
</dbReference>
<dbReference type="AlphaFoldDB" id="A0A6P7FFS7"/>
<dbReference type="RefSeq" id="XP_028134676.1">
    <property type="nucleotide sequence ID" value="XM_028278875.1"/>
</dbReference>
<organism evidence="10">
    <name type="scientific">Diabrotica virgifera virgifera</name>
    <name type="common">western corn rootworm</name>
    <dbReference type="NCBI Taxonomy" id="50390"/>
    <lineage>
        <taxon>Eukaryota</taxon>
        <taxon>Metazoa</taxon>
        <taxon>Ecdysozoa</taxon>
        <taxon>Arthropoda</taxon>
        <taxon>Hexapoda</taxon>
        <taxon>Insecta</taxon>
        <taxon>Pterygota</taxon>
        <taxon>Neoptera</taxon>
        <taxon>Endopterygota</taxon>
        <taxon>Coleoptera</taxon>
        <taxon>Polyphaga</taxon>
        <taxon>Cucujiformia</taxon>
        <taxon>Chrysomeloidea</taxon>
        <taxon>Chrysomelidae</taxon>
        <taxon>Galerucinae</taxon>
        <taxon>Diabroticina</taxon>
        <taxon>Diabroticites</taxon>
        <taxon>Diabrotica</taxon>
    </lineage>
</organism>
<keyword evidence="4 9" id="KW-0732">Signal</keyword>
<evidence type="ECO:0000256" key="9">
    <source>
        <dbReference type="SAM" id="SignalP"/>
    </source>
</evidence>
<proteinExistence type="predicted"/>
<evidence type="ECO:0000256" key="7">
    <source>
        <dbReference type="ARBA" id="ARBA00023288"/>
    </source>
</evidence>
<dbReference type="InterPro" id="IPR050975">
    <property type="entry name" value="Sleep_regulator"/>
</dbReference>
<evidence type="ECO:0000256" key="5">
    <source>
        <dbReference type="ARBA" id="ARBA00022989"/>
    </source>
</evidence>
<evidence type="ECO:0000256" key="4">
    <source>
        <dbReference type="ARBA" id="ARBA00022729"/>
    </source>
</evidence>
<evidence type="ECO:0000256" key="1">
    <source>
        <dbReference type="ARBA" id="ARBA00004589"/>
    </source>
</evidence>
<dbReference type="PANTHER" id="PTHR33562">
    <property type="entry name" value="ATILLA, ISOFORM B-RELATED-RELATED"/>
    <property type="match status" value="1"/>
</dbReference>
<comment type="subcellular location">
    <subcellularLocation>
        <location evidence="1">Membrane</location>
        <topology evidence="1">Lipid-anchor</topology>
        <topology evidence="1">GPI-anchor</topology>
    </subcellularLocation>
</comment>
<sequence>MEVSVKRCSMRLCLVFMFFDIVNGLKCFECTLSEYGCDNPTLYNNISSIDCSKSVFTIRPDQARSGFRTAEDKQNYQCLTTIEKNATHRLFTRRCALKSEGIICDISSRNDNDFVFEKCSLCERDFCNSSNVLKINVIYYYLLLLGLVMLYK</sequence>
<feature type="signal peptide" evidence="9">
    <location>
        <begin position="1"/>
        <end position="24"/>
    </location>
</feature>
<evidence type="ECO:0000256" key="2">
    <source>
        <dbReference type="ARBA" id="ARBA00022622"/>
    </source>
</evidence>